<proteinExistence type="predicted"/>
<evidence type="ECO:0000313" key="2">
    <source>
        <dbReference type="Proteomes" id="UP001186974"/>
    </source>
</evidence>
<sequence length="130" mass="13985">MTAVPSLAGLDPPMTPDTLASEHSSLYNHNDNSFSTPPSLKDTPSLADTPRHSTGTFSDSITTPPREASATPIARPLVAKHPSSTNGLGRLSMSLSKSKLSFVEPQSNAVAVQEREKKGGWARKLKFWKK</sequence>
<protein>
    <submittedName>
        <fullName evidence="1">Uncharacterized protein</fullName>
    </submittedName>
</protein>
<comment type="caution">
    <text evidence="1">The sequence shown here is derived from an EMBL/GenBank/DDBJ whole genome shotgun (WGS) entry which is preliminary data.</text>
</comment>
<dbReference type="EMBL" id="JAWDJW010005097">
    <property type="protein sequence ID" value="KAK3069514.1"/>
    <property type="molecule type" value="Genomic_DNA"/>
</dbReference>
<reference evidence="1" key="1">
    <citation type="submission" date="2024-09" db="EMBL/GenBank/DDBJ databases">
        <title>Black Yeasts Isolated from many extreme environments.</title>
        <authorList>
            <person name="Coleine C."/>
            <person name="Stajich J.E."/>
            <person name="Selbmann L."/>
        </authorList>
    </citation>
    <scope>NUCLEOTIDE SEQUENCE</scope>
    <source>
        <strain evidence="1">CCFEE 5737</strain>
    </source>
</reference>
<dbReference type="Proteomes" id="UP001186974">
    <property type="component" value="Unassembled WGS sequence"/>
</dbReference>
<accession>A0ACC3DG88</accession>
<keyword evidence="2" id="KW-1185">Reference proteome</keyword>
<gene>
    <name evidence="1" type="ORF">LTS18_000303</name>
</gene>
<organism evidence="1 2">
    <name type="scientific">Coniosporium uncinatum</name>
    <dbReference type="NCBI Taxonomy" id="93489"/>
    <lineage>
        <taxon>Eukaryota</taxon>
        <taxon>Fungi</taxon>
        <taxon>Dikarya</taxon>
        <taxon>Ascomycota</taxon>
        <taxon>Pezizomycotina</taxon>
        <taxon>Dothideomycetes</taxon>
        <taxon>Dothideomycetes incertae sedis</taxon>
        <taxon>Coniosporium</taxon>
    </lineage>
</organism>
<evidence type="ECO:0000313" key="1">
    <source>
        <dbReference type="EMBL" id="KAK3069514.1"/>
    </source>
</evidence>
<name>A0ACC3DG88_9PEZI</name>